<feature type="transmembrane region" description="Helical" evidence="1">
    <location>
        <begin position="116"/>
        <end position="137"/>
    </location>
</feature>
<evidence type="ECO:0000313" key="3">
    <source>
        <dbReference type="Proteomes" id="UP001165065"/>
    </source>
</evidence>
<dbReference type="EMBL" id="BRYA01001448">
    <property type="protein sequence ID" value="GMI42946.1"/>
    <property type="molecule type" value="Genomic_DNA"/>
</dbReference>
<gene>
    <name evidence="2" type="ORF">TrCOL_g3840</name>
</gene>
<comment type="caution">
    <text evidence="2">The sequence shown here is derived from an EMBL/GenBank/DDBJ whole genome shotgun (WGS) entry which is preliminary data.</text>
</comment>
<reference evidence="3" key="1">
    <citation type="journal article" date="2023" name="Commun. Biol.">
        <title>Genome analysis of Parmales, the sister group of diatoms, reveals the evolutionary specialization of diatoms from phago-mixotrophs to photoautotrophs.</title>
        <authorList>
            <person name="Ban H."/>
            <person name="Sato S."/>
            <person name="Yoshikawa S."/>
            <person name="Yamada K."/>
            <person name="Nakamura Y."/>
            <person name="Ichinomiya M."/>
            <person name="Sato N."/>
            <person name="Blanc-Mathieu R."/>
            <person name="Endo H."/>
            <person name="Kuwata A."/>
            <person name="Ogata H."/>
        </authorList>
    </citation>
    <scope>NUCLEOTIDE SEQUENCE [LARGE SCALE GENOMIC DNA]</scope>
</reference>
<dbReference type="AlphaFoldDB" id="A0A9W7GDD7"/>
<keyword evidence="1" id="KW-0472">Membrane</keyword>
<organism evidence="2 3">
    <name type="scientific">Triparma columacea</name>
    <dbReference type="NCBI Taxonomy" id="722753"/>
    <lineage>
        <taxon>Eukaryota</taxon>
        <taxon>Sar</taxon>
        <taxon>Stramenopiles</taxon>
        <taxon>Ochrophyta</taxon>
        <taxon>Bolidophyceae</taxon>
        <taxon>Parmales</taxon>
        <taxon>Triparmaceae</taxon>
        <taxon>Triparma</taxon>
    </lineage>
</organism>
<keyword evidence="3" id="KW-1185">Reference proteome</keyword>
<protein>
    <submittedName>
        <fullName evidence="2">Uncharacterized protein</fullName>
    </submittedName>
</protein>
<dbReference type="Proteomes" id="UP001165065">
    <property type="component" value="Unassembled WGS sequence"/>
</dbReference>
<feature type="transmembrane region" description="Helical" evidence="1">
    <location>
        <begin position="81"/>
        <end position="104"/>
    </location>
</feature>
<evidence type="ECO:0000313" key="2">
    <source>
        <dbReference type="EMBL" id="GMI42946.1"/>
    </source>
</evidence>
<name>A0A9W7GDD7_9STRA</name>
<proteinExistence type="predicted"/>
<keyword evidence="1" id="KW-0812">Transmembrane</keyword>
<sequence>MKSDYMAPSWDWTTRVLALLGRSVFLLAGLGMVAGTFPCYTGYDASLQMLKNEDGVTTELWEAIGKVKEENLDGKQLQDFIIYYGRTEFAAEMVLGMVWLYFGLMPRRVLPYHMRFACWCLYFVMCAVGYGESALVGGNPYLPNGGADVTTNEFTSMFLPLGVIGCGCFMGEWARVSTLEKAAAAEGDRASLLGR</sequence>
<keyword evidence="1" id="KW-1133">Transmembrane helix</keyword>
<accession>A0A9W7GDD7</accession>
<evidence type="ECO:0000256" key="1">
    <source>
        <dbReference type="SAM" id="Phobius"/>
    </source>
</evidence>
<feature type="transmembrane region" description="Helical" evidence="1">
    <location>
        <begin position="157"/>
        <end position="174"/>
    </location>
</feature>